<evidence type="ECO:0000256" key="1">
    <source>
        <dbReference type="SAM" id="MobiDB-lite"/>
    </source>
</evidence>
<dbReference type="EMBL" id="FN649739">
    <property type="protein sequence ID" value="CBJ32036.1"/>
    <property type="molecule type" value="Genomic_DNA"/>
</dbReference>
<dbReference type="InterPro" id="IPR012334">
    <property type="entry name" value="Pectin_lyas_fold"/>
</dbReference>
<dbReference type="InterPro" id="IPR006626">
    <property type="entry name" value="PbH1"/>
</dbReference>
<protein>
    <submittedName>
        <fullName evidence="4">Mannuronan C-5-epimerase</fullName>
    </submittedName>
</protein>
<dbReference type="Proteomes" id="UP000002630">
    <property type="component" value="Linkage Group LG14"/>
</dbReference>
<dbReference type="Pfam" id="PF13229">
    <property type="entry name" value="Beta_helix"/>
    <property type="match status" value="1"/>
</dbReference>
<dbReference type="InterPro" id="IPR022441">
    <property type="entry name" value="Para_beta_helix_rpt-2"/>
</dbReference>
<feature type="signal peptide" evidence="2">
    <location>
        <begin position="1"/>
        <end position="18"/>
    </location>
</feature>
<dbReference type="OrthoDB" id="10357423at2759"/>
<organism evidence="4 5">
    <name type="scientific">Ectocarpus siliculosus</name>
    <name type="common">Brown alga</name>
    <name type="synonym">Conferva siliculosa</name>
    <dbReference type="NCBI Taxonomy" id="2880"/>
    <lineage>
        <taxon>Eukaryota</taxon>
        <taxon>Sar</taxon>
        <taxon>Stramenopiles</taxon>
        <taxon>Ochrophyta</taxon>
        <taxon>PX clade</taxon>
        <taxon>Phaeophyceae</taxon>
        <taxon>Ectocarpales</taxon>
        <taxon>Ectocarpaceae</taxon>
        <taxon>Ectocarpus</taxon>
    </lineage>
</organism>
<feature type="region of interest" description="Disordered" evidence="1">
    <location>
        <begin position="368"/>
        <end position="398"/>
    </location>
</feature>
<dbReference type="SMART" id="SM00710">
    <property type="entry name" value="PbH1"/>
    <property type="match status" value="8"/>
</dbReference>
<sequence length="845" mass="86444">MRGFGVLLALLVVGVAKGQTCDGILKGIYCCSAGCEECGGSGCSDRGDGLTGADCCTSDILAAGKACGSAPCLLEEGSSPTPASSGGCDGILQGDVCCSAECGTCGGSGCGSRAGLTANECCTSTIAAANVPCGSAPCVVDGDTSPTPTTTTTTTSGSFTCDGVLKGDYCCSAGCVECGGSGCSDRGGGLTGADCCTSDISNLCSVTGAAPCIVDGDTSPTPTPPTPTTTTTTTSGSFTCDGVLKGDYCCSAGCVECGGSGCSDRGGGLTGADCCTSDISNLCSVTGAAPCIVDGDTSPTPTTTTTTTSGSFTCDGVLKGDYCCSAGCGECGGSGCGDRGGGLTGADCCTSDISNLCSVTGAAPCIVDGDSTGPTPTPPSPSPPTPSPPSPSTCSGTIASISTSSDSSSFSGGGCATLTDMYNTQSGSGPLYVLDSSNNIVSGGGGSASPTGYWLLTSSLEILDGVTLYVHGTSAGGDADVLRIQSTDDDFWEIRGWGGSLSFLETTVTSWDTDKGEERTEYEGGRSFINCVTQFDDSDIWSCSGRSNKERGECRMDIIDSTMGNMGWFDAESYGLTWKVRGLCSDLSNVEIMDDHNVYGDIKGSEIYGMYYGMYSYGHQGGVWTDNVMRDNILYGFDPHDDSDDLTIAGNTVYGNGNHGIIASKRCNNVEIYNNHVYNGEQAGIFLHRSSDDAKVYNNNVHDNLDAGIALMESFRAEIYDNTIENCKYGIRLSLGSADNDIHDNTFDSSSTYGLYTYKGSDDPDVSGNDGRVKDNSFDANTISNTDVAMKIKEGDDNSFTNNVFENVKTFEFEDSTDTVWTNNDIGGGCLDESTDFASGSIPSC</sequence>
<evidence type="ECO:0000259" key="3">
    <source>
        <dbReference type="Pfam" id="PF13229"/>
    </source>
</evidence>
<dbReference type="InterPro" id="IPR011050">
    <property type="entry name" value="Pectin_lyase_fold/virulence"/>
</dbReference>
<feature type="compositionally biased region" description="Pro residues" evidence="1">
    <location>
        <begin position="375"/>
        <end position="391"/>
    </location>
</feature>
<gene>
    <name evidence="4" type="primary">MEP3</name>
    <name evidence="4" type="ORF">Esi_0303_0025</name>
</gene>
<dbReference type="Gene3D" id="2.160.20.10">
    <property type="entry name" value="Single-stranded right-handed beta-helix, Pectin lyase-like"/>
    <property type="match status" value="1"/>
</dbReference>
<feature type="chain" id="PRO_5003095545" evidence="2">
    <location>
        <begin position="19"/>
        <end position="845"/>
    </location>
</feature>
<dbReference type="InParanoid" id="D7FWE8"/>
<feature type="domain" description="Right handed beta helix" evidence="3">
    <location>
        <begin position="602"/>
        <end position="769"/>
    </location>
</feature>
<reference evidence="4 5" key="1">
    <citation type="journal article" date="2010" name="Nature">
        <title>The Ectocarpus genome and the independent evolution of multicellularity in brown algae.</title>
        <authorList>
            <person name="Cock J.M."/>
            <person name="Sterck L."/>
            <person name="Rouze P."/>
            <person name="Scornet D."/>
            <person name="Allen A.E."/>
            <person name="Amoutzias G."/>
            <person name="Anthouard V."/>
            <person name="Artiguenave F."/>
            <person name="Aury J.M."/>
            <person name="Badger J.H."/>
            <person name="Beszteri B."/>
            <person name="Billiau K."/>
            <person name="Bonnet E."/>
            <person name="Bothwell J.H."/>
            <person name="Bowler C."/>
            <person name="Boyen C."/>
            <person name="Brownlee C."/>
            <person name="Carrano C.J."/>
            <person name="Charrier B."/>
            <person name="Cho G.Y."/>
            <person name="Coelho S.M."/>
            <person name="Collen J."/>
            <person name="Corre E."/>
            <person name="Da Silva C."/>
            <person name="Delage L."/>
            <person name="Delaroque N."/>
            <person name="Dittami S.M."/>
            <person name="Doulbeau S."/>
            <person name="Elias M."/>
            <person name="Farnham G."/>
            <person name="Gachon C.M."/>
            <person name="Gschloessl B."/>
            <person name="Heesch S."/>
            <person name="Jabbari K."/>
            <person name="Jubin C."/>
            <person name="Kawai H."/>
            <person name="Kimura K."/>
            <person name="Kloareg B."/>
            <person name="Kupper F.C."/>
            <person name="Lang D."/>
            <person name="Le Bail A."/>
            <person name="Leblanc C."/>
            <person name="Lerouge P."/>
            <person name="Lohr M."/>
            <person name="Lopez P.J."/>
            <person name="Martens C."/>
            <person name="Maumus F."/>
            <person name="Michel G."/>
            <person name="Miranda-Saavedra D."/>
            <person name="Morales J."/>
            <person name="Moreau H."/>
            <person name="Motomura T."/>
            <person name="Nagasato C."/>
            <person name="Napoli C.A."/>
            <person name="Nelson D.R."/>
            <person name="Nyvall-Collen P."/>
            <person name="Peters A.F."/>
            <person name="Pommier C."/>
            <person name="Potin P."/>
            <person name="Poulain J."/>
            <person name="Quesneville H."/>
            <person name="Read B."/>
            <person name="Rensing S.A."/>
            <person name="Ritter A."/>
            <person name="Rousvoal S."/>
            <person name="Samanta M."/>
            <person name="Samson G."/>
            <person name="Schroeder D.C."/>
            <person name="Segurens B."/>
            <person name="Strittmatter M."/>
            <person name="Tonon T."/>
            <person name="Tregear J.W."/>
            <person name="Valentin K."/>
            <person name="von Dassow P."/>
            <person name="Yamagishi T."/>
            <person name="Van de Peer Y."/>
            <person name="Wincker P."/>
        </authorList>
    </citation>
    <scope>NUCLEOTIDE SEQUENCE [LARGE SCALE GENOMIC DNA]</scope>
    <source>
        <strain evidence="5">Ec32 / CCAP1310/4</strain>
    </source>
</reference>
<keyword evidence="2" id="KW-0732">Signal</keyword>
<evidence type="ECO:0000256" key="2">
    <source>
        <dbReference type="SAM" id="SignalP"/>
    </source>
</evidence>
<dbReference type="InterPro" id="IPR039448">
    <property type="entry name" value="Beta_helix"/>
</dbReference>
<evidence type="ECO:0000313" key="5">
    <source>
        <dbReference type="Proteomes" id="UP000002630"/>
    </source>
</evidence>
<evidence type="ECO:0000313" key="4">
    <source>
        <dbReference type="EMBL" id="CBJ32036.1"/>
    </source>
</evidence>
<name>D7FWE8_ECTSI</name>
<dbReference type="EMBL" id="FN648491">
    <property type="protein sequence ID" value="CBJ32036.1"/>
    <property type="molecule type" value="Genomic_DNA"/>
</dbReference>
<keyword evidence="5" id="KW-1185">Reference proteome</keyword>
<proteinExistence type="predicted"/>
<dbReference type="SUPFAM" id="SSF51126">
    <property type="entry name" value="Pectin lyase-like"/>
    <property type="match status" value="1"/>
</dbReference>
<accession>D7FWE8</accession>
<dbReference type="NCBIfam" id="TIGR03804">
    <property type="entry name" value="para_beta_helix"/>
    <property type="match status" value="1"/>
</dbReference>
<dbReference type="AlphaFoldDB" id="D7FWE8"/>